<accession>A0A5B9W524</accession>
<dbReference type="Proteomes" id="UP000324233">
    <property type="component" value="Chromosome"/>
</dbReference>
<dbReference type="PANTHER" id="PTHR42693">
    <property type="entry name" value="ARYLSULFATASE FAMILY MEMBER"/>
    <property type="match status" value="1"/>
</dbReference>
<dbReference type="EC" id="3.1.6.1" evidence="6"/>
<gene>
    <name evidence="6" type="ORF">OJF2_43630</name>
</gene>
<proteinExistence type="inferred from homology"/>
<dbReference type="EMBL" id="CP042997">
    <property type="protein sequence ID" value="QEH35806.1"/>
    <property type="molecule type" value="Genomic_DNA"/>
</dbReference>
<keyword evidence="7" id="KW-1185">Reference proteome</keyword>
<protein>
    <submittedName>
        <fullName evidence="6">Arylsulfatase</fullName>
        <ecNumber evidence="6">3.1.6.1</ecNumber>
    </submittedName>
</protein>
<dbReference type="OrthoDB" id="9763613at2"/>
<dbReference type="PANTHER" id="PTHR42693:SF53">
    <property type="entry name" value="ENDO-4-O-SULFATASE"/>
    <property type="match status" value="1"/>
</dbReference>
<dbReference type="SUPFAM" id="SSF53649">
    <property type="entry name" value="Alkaline phosphatase-like"/>
    <property type="match status" value="1"/>
</dbReference>
<feature type="region of interest" description="Disordered" evidence="3">
    <location>
        <begin position="444"/>
        <end position="471"/>
    </location>
</feature>
<dbReference type="AlphaFoldDB" id="A0A5B9W524"/>
<dbReference type="RefSeq" id="WP_148595554.1">
    <property type="nucleotide sequence ID" value="NZ_CP042997.1"/>
</dbReference>
<feature type="chain" id="PRO_5022931091" evidence="4">
    <location>
        <begin position="20"/>
        <end position="471"/>
    </location>
</feature>
<evidence type="ECO:0000256" key="4">
    <source>
        <dbReference type="SAM" id="SignalP"/>
    </source>
</evidence>
<dbReference type="InterPro" id="IPR050738">
    <property type="entry name" value="Sulfatase"/>
</dbReference>
<dbReference type="GO" id="GO:0004065">
    <property type="term" value="F:arylsulfatase activity"/>
    <property type="evidence" value="ECO:0007669"/>
    <property type="project" value="UniProtKB-EC"/>
</dbReference>
<feature type="domain" description="Sulfatase N-terminal" evidence="5">
    <location>
        <begin position="26"/>
        <end position="302"/>
    </location>
</feature>
<organism evidence="6 7">
    <name type="scientific">Aquisphaera giovannonii</name>
    <dbReference type="NCBI Taxonomy" id="406548"/>
    <lineage>
        <taxon>Bacteria</taxon>
        <taxon>Pseudomonadati</taxon>
        <taxon>Planctomycetota</taxon>
        <taxon>Planctomycetia</taxon>
        <taxon>Isosphaerales</taxon>
        <taxon>Isosphaeraceae</taxon>
        <taxon>Aquisphaera</taxon>
    </lineage>
</organism>
<feature type="signal peptide" evidence="4">
    <location>
        <begin position="1"/>
        <end position="19"/>
    </location>
</feature>
<keyword evidence="2 6" id="KW-0378">Hydrolase</keyword>
<evidence type="ECO:0000259" key="5">
    <source>
        <dbReference type="Pfam" id="PF00884"/>
    </source>
</evidence>
<dbReference type="Gene3D" id="3.40.720.10">
    <property type="entry name" value="Alkaline Phosphatase, subunit A"/>
    <property type="match status" value="1"/>
</dbReference>
<dbReference type="KEGG" id="agv:OJF2_43630"/>
<dbReference type="InterPro" id="IPR017850">
    <property type="entry name" value="Alkaline_phosphatase_core_sf"/>
</dbReference>
<evidence type="ECO:0000256" key="1">
    <source>
        <dbReference type="ARBA" id="ARBA00008779"/>
    </source>
</evidence>
<name>A0A5B9W524_9BACT</name>
<evidence type="ECO:0000313" key="6">
    <source>
        <dbReference type="EMBL" id="QEH35806.1"/>
    </source>
</evidence>
<evidence type="ECO:0000256" key="3">
    <source>
        <dbReference type="SAM" id="MobiDB-lite"/>
    </source>
</evidence>
<keyword evidence="4" id="KW-0732">Signal</keyword>
<dbReference type="CDD" id="cd16027">
    <property type="entry name" value="SGSH"/>
    <property type="match status" value="1"/>
</dbReference>
<dbReference type="Pfam" id="PF00884">
    <property type="entry name" value="Sulfatase"/>
    <property type="match status" value="1"/>
</dbReference>
<dbReference type="InterPro" id="IPR000917">
    <property type="entry name" value="Sulfatase_N"/>
</dbReference>
<reference evidence="6 7" key="1">
    <citation type="submission" date="2019-08" db="EMBL/GenBank/DDBJ databases">
        <title>Deep-cultivation of Planctomycetes and their phenomic and genomic characterization uncovers novel biology.</title>
        <authorList>
            <person name="Wiegand S."/>
            <person name="Jogler M."/>
            <person name="Boedeker C."/>
            <person name="Pinto D."/>
            <person name="Vollmers J."/>
            <person name="Rivas-Marin E."/>
            <person name="Kohn T."/>
            <person name="Peeters S.H."/>
            <person name="Heuer A."/>
            <person name="Rast P."/>
            <person name="Oberbeckmann S."/>
            <person name="Bunk B."/>
            <person name="Jeske O."/>
            <person name="Meyerdierks A."/>
            <person name="Storesund J.E."/>
            <person name="Kallscheuer N."/>
            <person name="Luecker S."/>
            <person name="Lage O.M."/>
            <person name="Pohl T."/>
            <person name="Merkel B.J."/>
            <person name="Hornburger P."/>
            <person name="Mueller R.-W."/>
            <person name="Bruemmer F."/>
            <person name="Labrenz M."/>
            <person name="Spormann A.M."/>
            <person name="Op den Camp H."/>
            <person name="Overmann J."/>
            <person name="Amann R."/>
            <person name="Jetten M.S.M."/>
            <person name="Mascher T."/>
            <person name="Medema M.H."/>
            <person name="Devos D.P."/>
            <person name="Kaster A.-K."/>
            <person name="Ovreas L."/>
            <person name="Rohde M."/>
            <person name="Galperin M.Y."/>
            <person name="Jogler C."/>
        </authorList>
    </citation>
    <scope>NUCLEOTIDE SEQUENCE [LARGE SCALE GENOMIC DNA]</scope>
    <source>
        <strain evidence="6 7">OJF2</strain>
    </source>
</reference>
<sequence precursor="true">MRSFCAAFLVLLASGDADAANATERPSVLWLIAEDLGPELGCYGTPQVRTPNLDRLAAEGMRFTRAYTTAPVCSASRSAFMTGMYQTTIGAHNHRSHRDDGYRLPAGVRVLPDWLRDAGYFTANVVTLPPSVGFKGTGKTDWNFTYDGRPFDSDRWADLETHQPFYAQVNFQETHRPYQAPPRADPAKVAIPPYYPDHPVTRGDWAQYLDAAGELDRKVGAVLRQLEADGLAGKTVVVFLGDHGQSHVRGKQFCYEEGLHIPLIVRWPKGLPAPAGYRPGAVDDRLVEAIDLAPTTLDLAGAGKPPSMQGRILFGDHADPPRTYAFGARDRCDETVFRLRTARDARYRYIRNFTPDRPFLQPNRYKERSYPVWNLLKELDTQGKLTPAQKALTAPTMPAEELYDLEADPHEVRNLTVSDQPAHREALGRLRGVLDRWIEETDDQGRTFEPAGVAAAEGATRPASKARAGAR</sequence>
<evidence type="ECO:0000256" key="2">
    <source>
        <dbReference type="ARBA" id="ARBA00022801"/>
    </source>
</evidence>
<comment type="similarity">
    <text evidence="1">Belongs to the sulfatase family.</text>
</comment>
<evidence type="ECO:0000313" key="7">
    <source>
        <dbReference type="Proteomes" id="UP000324233"/>
    </source>
</evidence>